<evidence type="ECO:0000313" key="2">
    <source>
        <dbReference type="EMBL" id="KUJ14039.1"/>
    </source>
</evidence>
<dbReference type="Pfam" id="PF06985">
    <property type="entry name" value="HET"/>
    <property type="match status" value="1"/>
</dbReference>
<dbReference type="RefSeq" id="XP_018068394.1">
    <property type="nucleotide sequence ID" value="XM_018221278.1"/>
</dbReference>
<reference evidence="2 3" key="1">
    <citation type="submission" date="2015-10" db="EMBL/GenBank/DDBJ databases">
        <title>Full genome of DAOMC 229536 Phialocephala scopiformis, a fungal endophyte of spruce producing the potent anti-insectan compound rugulosin.</title>
        <authorList>
            <consortium name="DOE Joint Genome Institute"/>
            <person name="Walker A.K."/>
            <person name="Frasz S.L."/>
            <person name="Seifert K.A."/>
            <person name="Miller J.D."/>
            <person name="Mondo S.J."/>
            <person name="Labutti K."/>
            <person name="Lipzen A."/>
            <person name="Dockter R."/>
            <person name="Kennedy M."/>
            <person name="Grigoriev I.V."/>
            <person name="Spatafora J.W."/>
        </authorList>
    </citation>
    <scope>NUCLEOTIDE SEQUENCE [LARGE SCALE GENOMIC DNA]</scope>
    <source>
        <strain evidence="2 3">CBS 120377</strain>
    </source>
</reference>
<dbReference type="InterPro" id="IPR052895">
    <property type="entry name" value="HetReg/Transcr_Mod"/>
</dbReference>
<dbReference type="PANTHER" id="PTHR24148:SF64">
    <property type="entry name" value="HETEROKARYON INCOMPATIBILITY DOMAIN-CONTAINING PROTEIN"/>
    <property type="match status" value="1"/>
</dbReference>
<dbReference type="InterPro" id="IPR010730">
    <property type="entry name" value="HET"/>
</dbReference>
<dbReference type="KEGG" id="psco:LY89DRAFT_753490"/>
<dbReference type="STRING" id="149040.A0A194X218"/>
<sequence length="330" mass="37588">MARLSELYQYDNLPTQTSFRVLELLPGQEGDQISCLLHTVDWSNPLEYEAISYAWGDPNAKESITCHGRGLEVTRNLHTGLTHLRLQDRSRILWADAICTNQSDIPERSSQVSQMLRIYQSAKAVLIWLGPDSEEQYAQFAIHSIRTISDFLCHKVGISVSDLSSISDVYQEVVFKNRDSLPLPNACEFSTEAMWKALVWFYSHSYFTRVWAVQEINANKARLLHCGHAMIEWGRVALVAGYIIMETAFSKSFGFTGAHCWWAAIMTTERIRQPKNWLFMLYLASNFSSTDPRDQIYGLRGLMKFSDGAGLLDPDYGKSTVDVYREGQSI</sequence>
<proteinExistence type="predicted"/>
<dbReference type="EMBL" id="KQ947421">
    <property type="protein sequence ID" value="KUJ14039.1"/>
    <property type="molecule type" value="Genomic_DNA"/>
</dbReference>
<accession>A0A194X218</accession>
<feature type="domain" description="Heterokaryon incompatibility" evidence="1">
    <location>
        <begin position="48"/>
        <end position="215"/>
    </location>
</feature>
<dbReference type="PANTHER" id="PTHR24148">
    <property type="entry name" value="ANKYRIN REPEAT DOMAIN-CONTAINING PROTEIN 39 HOMOLOG-RELATED"/>
    <property type="match status" value="1"/>
</dbReference>
<dbReference type="GeneID" id="28831004"/>
<evidence type="ECO:0000313" key="3">
    <source>
        <dbReference type="Proteomes" id="UP000070700"/>
    </source>
</evidence>
<name>A0A194X218_MOLSC</name>
<dbReference type="Proteomes" id="UP000070700">
    <property type="component" value="Unassembled WGS sequence"/>
</dbReference>
<keyword evidence="3" id="KW-1185">Reference proteome</keyword>
<protein>
    <recommendedName>
        <fullName evidence="1">Heterokaryon incompatibility domain-containing protein</fullName>
    </recommendedName>
</protein>
<dbReference type="InParanoid" id="A0A194X218"/>
<dbReference type="OrthoDB" id="2504919at2759"/>
<dbReference type="AlphaFoldDB" id="A0A194X218"/>
<gene>
    <name evidence="2" type="ORF">LY89DRAFT_753490</name>
</gene>
<organism evidence="2 3">
    <name type="scientific">Mollisia scopiformis</name>
    <name type="common">Conifer needle endophyte fungus</name>
    <name type="synonym">Phialocephala scopiformis</name>
    <dbReference type="NCBI Taxonomy" id="149040"/>
    <lineage>
        <taxon>Eukaryota</taxon>
        <taxon>Fungi</taxon>
        <taxon>Dikarya</taxon>
        <taxon>Ascomycota</taxon>
        <taxon>Pezizomycotina</taxon>
        <taxon>Leotiomycetes</taxon>
        <taxon>Helotiales</taxon>
        <taxon>Mollisiaceae</taxon>
        <taxon>Mollisia</taxon>
    </lineage>
</organism>
<evidence type="ECO:0000259" key="1">
    <source>
        <dbReference type="Pfam" id="PF06985"/>
    </source>
</evidence>